<dbReference type="Gene3D" id="3.40.1740.10">
    <property type="entry name" value="VC0467-like"/>
    <property type="match status" value="1"/>
</dbReference>
<gene>
    <name evidence="3" type="ORF">IQ24_03241</name>
</gene>
<comment type="caution">
    <text evidence="3">The sequence shown here is derived from an EMBL/GenBank/DDBJ whole genome shotgun (WGS) entry which is preliminary data.</text>
</comment>
<evidence type="ECO:0000313" key="3">
    <source>
        <dbReference type="EMBL" id="TWI31016.1"/>
    </source>
</evidence>
<protein>
    <recommendedName>
        <fullName evidence="2">UPF0301 protein IQ24_03241</fullName>
    </recommendedName>
</protein>
<accession>A0A562NFW0</accession>
<sequence length="199" mass="21379">MDAASNLTGKMLIAMPSMSDPRFERAVILICSHSDEGAMGLVVNRALEEVIFKDLLIQLGIDAGELTMDIPVRFGGPVEPGRGFVLHTVAAEAPQQDDGSMRIGEDLAMTTTRDILEDFAMGRGPQTAVLALGYAGWGPGQLDDEIMANGWLTVDRDNEIIFGRERDTAAAREHDHKWQAALAKLGVNPLTLSPSAGHA</sequence>
<evidence type="ECO:0000256" key="1">
    <source>
        <dbReference type="ARBA" id="ARBA00009600"/>
    </source>
</evidence>
<comment type="similarity">
    <text evidence="1 2">Belongs to the UPF0301 (AlgH) family.</text>
</comment>
<dbReference type="InterPro" id="IPR003774">
    <property type="entry name" value="AlgH-like"/>
</dbReference>
<reference evidence="3 4" key="1">
    <citation type="journal article" date="2015" name="Stand. Genomic Sci.">
        <title>Genomic Encyclopedia of Bacterial and Archaeal Type Strains, Phase III: the genomes of soil and plant-associated and newly described type strains.</title>
        <authorList>
            <person name="Whitman W.B."/>
            <person name="Woyke T."/>
            <person name="Klenk H.P."/>
            <person name="Zhou Y."/>
            <person name="Lilburn T.G."/>
            <person name="Beck B.J."/>
            <person name="De Vos P."/>
            <person name="Vandamme P."/>
            <person name="Eisen J.A."/>
            <person name="Garrity G."/>
            <person name="Hugenholtz P."/>
            <person name="Kyrpides N.C."/>
        </authorList>
    </citation>
    <scope>NUCLEOTIDE SEQUENCE [LARGE SCALE GENOMIC DNA]</scope>
    <source>
        <strain evidence="3 4">CGMCC 1.5364</strain>
    </source>
</reference>
<evidence type="ECO:0000313" key="4">
    <source>
        <dbReference type="Proteomes" id="UP000316225"/>
    </source>
</evidence>
<dbReference type="EMBL" id="VLKU01000011">
    <property type="protein sequence ID" value="TWI31016.1"/>
    <property type="molecule type" value="Genomic_DNA"/>
</dbReference>
<dbReference type="Pfam" id="PF02622">
    <property type="entry name" value="DUF179"/>
    <property type="match status" value="1"/>
</dbReference>
<dbReference type="PANTHER" id="PTHR30327:SF1">
    <property type="entry name" value="UPF0301 PROTEIN YQGE"/>
    <property type="match status" value="1"/>
</dbReference>
<dbReference type="RefSeq" id="WP_145399322.1">
    <property type="nucleotide sequence ID" value="NZ_VLKU01000011.1"/>
</dbReference>
<dbReference type="AlphaFoldDB" id="A0A562NFW0"/>
<organism evidence="3 4">
    <name type="scientific">Paracoccus sulfuroxidans</name>
    <dbReference type="NCBI Taxonomy" id="384678"/>
    <lineage>
        <taxon>Bacteria</taxon>
        <taxon>Pseudomonadati</taxon>
        <taxon>Pseudomonadota</taxon>
        <taxon>Alphaproteobacteria</taxon>
        <taxon>Rhodobacterales</taxon>
        <taxon>Paracoccaceae</taxon>
        <taxon>Paracoccus</taxon>
    </lineage>
</organism>
<keyword evidence="4" id="KW-1185">Reference proteome</keyword>
<dbReference type="HAMAP" id="MF_00758">
    <property type="entry name" value="UPF0301"/>
    <property type="match status" value="1"/>
</dbReference>
<dbReference type="OrthoDB" id="9807486at2"/>
<name>A0A562NFW0_9RHOB</name>
<dbReference type="Proteomes" id="UP000316225">
    <property type="component" value="Unassembled WGS sequence"/>
</dbReference>
<proteinExistence type="inferred from homology"/>
<dbReference type="SUPFAM" id="SSF143456">
    <property type="entry name" value="VC0467-like"/>
    <property type="match status" value="1"/>
</dbReference>
<evidence type="ECO:0000256" key="2">
    <source>
        <dbReference type="HAMAP-Rule" id="MF_00758"/>
    </source>
</evidence>
<dbReference type="PANTHER" id="PTHR30327">
    <property type="entry name" value="UNCHARACTERIZED PROTEIN YQGE"/>
    <property type="match status" value="1"/>
</dbReference>
<dbReference type="GO" id="GO:0005829">
    <property type="term" value="C:cytosol"/>
    <property type="evidence" value="ECO:0007669"/>
    <property type="project" value="TreeGrafter"/>
</dbReference>